<dbReference type="EMBL" id="QUOV01000001">
    <property type="protein sequence ID" value="REL34692.1"/>
    <property type="molecule type" value="Genomic_DNA"/>
</dbReference>
<evidence type="ECO:0000313" key="1">
    <source>
        <dbReference type="EMBL" id="REL34692.1"/>
    </source>
</evidence>
<comment type="caution">
    <text evidence="1">The sequence shown here is derived from an EMBL/GenBank/DDBJ whole genome shotgun (WGS) entry which is preliminary data.</text>
</comment>
<dbReference type="Proteomes" id="UP000256999">
    <property type="component" value="Unassembled WGS sequence"/>
</dbReference>
<accession>A0A3E0UG12</accession>
<gene>
    <name evidence="1" type="ORF">DXX92_04595</name>
</gene>
<proteinExistence type="predicted"/>
<sequence>MTLKYLPPEGAFDFAAVLFNLFSGLRGWHTDQIAPLQDEDALQWKLKKAPLSDVVKGLPESPIVMVNYLHHPQRNYSLILRDKDTPMLVDVHNRLGEGIDGNYAEISAVEGNVGFDVEPSDTDLLVAGMIVFLLHSSKLSNEVKAMLVEGYNWAIRPMNEYAFMWSIENHVPLARLFEAHLISDFVFEEQEAFDTEGGK</sequence>
<reference evidence="1 2" key="1">
    <citation type="submission" date="2018-08" db="EMBL/GenBank/DDBJ databases">
        <title>Thalassotalea euphylliae genome.</title>
        <authorList>
            <person name="Summers S."/>
            <person name="Rice S.A."/>
            <person name="Freckelton M.L."/>
            <person name="Nedved B.T."/>
            <person name="Hadfield M.G."/>
        </authorList>
    </citation>
    <scope>NUCLEOTIDE SEQUENCE [LARGE SCALE GENOMIC DNA]</scope>
    <source>
        <strain evidence="1 2">H2</strain>
    </source>
</reference>
<protein>
    <submittedName>
        <fullName evidence="1">Uncharacterized protein</fullName>
    </submittedName>
</protein>
<dbReference type="AlphaFoldDB" id="A0A3E0UG12"/>
<name>A0A3E0UG12_9GAMM</name>
<organism evidence="1 2">
    <name type="scientific">Thalassotalea euphylliae</name>
    <dbReference type="NCBI Taxonomy" id="1655234"/>
    <lineage>
        <taxon>Bacteria</taxon>
        <taxon>Pseudomonadati</taxon>
        <taxon>Pseudomonadota</taxon>
        <taxon>Gammaproteobacteria</taxon>
        <taxon>Alteromonadales</taxon>
        <taxon>Colwelliaceae</taxon>
        <taxon>Thalassotalea</taxon>
    </lineage>
</organism>
<evidence type="ECO:0000313" key="2">
    <source>
        <dbReference type="Proteomes" id="UP000256999"/>
    </source>
</evidence>
<dbReference type="RefSeq" id="WP_115999368.1">
    <property type="nucleotide sequence ID" value="NZ_QUOV01000001.1"/>
</dbReference>